<dbReference type="InterPro" id="IPR006710">
    <property type="entry name" value="Glyco_hydro_43"/>
</dbReference>
<accession>A0A9Q9EGZ6</accession>
<keyword evidence="3" id="KW-0119">Carbohydrate metabolism</keyword>
<evidence type="ECO:0000256" key="4">
    <source>
        <dbReference type="ARBA" id="ARBA00023295"/>
    </source>
</evidence>
<evidence type="ECO:0000256" key="2">
    <source>
        <dbReference type="ARBA" id="ARBA00022801"/>
    </source>
</evidence>
<dbReference type="PANTHER" id="PTHR43772:SF2">
    <property type="entry name" value="PUTATIVE (AFU_ORTHOLOGUE AFUA_2G04480)-RELATED"/>
    <property type="match status" value="1"/>
</dbReference>
<proteinExistence type="inferred from homology"/>
<dbReference type="Gene3D" id="2.60.120.260">
    <property type="entry name" value="Galactose-binding domain-like"/>
    <property type="match status" value="1"/>
</dbReference>
<keyword evidence="2 6" id="KW-0378">Hydrolase</keyword>
<dbReference type="SUPFAM" id="SSF75005">
    <property type="entry name" value="Arabinanase/levansucrase/invertase"/>
    <property type="match status" value="1"/>
</dbReference>
<evidence type="ECO:0000256" key="1">
    <source>
        <dbReference type="ARBA" id="ARBA00009865"/>
    </source>
</evidence>
<dbReference type="AlphaFoldDB" id="A0A9Q9EGZ6"/>
<gene>
    <name evidence="7" type="ORF">Slin15195_G038240</name>
</gene>
<evidence type="ECO:0000256" key="5">
    <source>
        <dbReference type="PIRSR" id="PIRSR606710-2"/>
    </source>
</evidence>
<comment type="similarity">
    <text evidence="1 6">Belongs to the glycosyl hydrolase 43 family.</text>
</comment>
<keyword evidence="4 6" id="KW-0326">Glycosidase</keyword>
<dbReference type="PANTHER" id="PTHR43772">
    <property type="entry name" value="ENDO-1,4-BETA-XYLANASE"/>
    <property type="match status" value="1"/>
</dbReference>
<protein>
    <submittedName>
        <fullName evidence="7">Glycoside hydrolase, family 43</fullName>
    </submittedName>
</protein>
<dbReference type="Gene3D" id="2.115.10.20">
    <property type="entry name" value="Glycosyl hydrolase domain, family 43"/>
    <property type="match status" value="1"/>
</dbReference>
<dbReference type="InterPro" id="IPR052176">
    <property type="entry name" value="Glycosyl_Hydrlase_43_Enz"/>
</dbReference>
<reference evidence="7" key="1">
    <citation type="submission" date="2022-06" db="EMBL/GenBank/DDBJ databases">
        <title>Complete genome sequences of two strains of the flax pathogen Septoria linicola.</title>
        <authorList>
            <person name="Lapalu N."/>
            <person name="Simon A."/>
            <person name="Demenou B."/>
            <person name="Paumier D."/>
            <person name="Guillot M.-P."/>
            <person name="Gout L."/>
            <person name="Valade R."/>
        </authorList>
    </citation>
    <scope>NUCLEOTIDE SEQUENCE</scope>
    <source>
        <strain evidence="7">SE15195</strain>
    </source>
</reference>
<dbReference type="GO" id="GO:0004553">
    <property type="term" value="F:hydrolase activity, hydrolyzing O-glycosyl compounds"/>
    <property type="evidence" value="ECO:0007669"/>
    <property type="project" value="InterPro"/>
</dbReference>
<evidence type="ECO:0000313" key="8">
    <source>
        <dbReference type="Proteomes" id="UP001056384"/>
    </source>
</evidence>
<evidence type="ECO:0000256" key="6">
    <source>
        <dbReference type="RuleBase" id="RU361187"/>
    </source>
</evidence>
<dbReference type="InterPro" id="IPR023296">
    <property type="entry name" value="Glyco_hydro_beta-prop_sf"/>
</dbReference>
<name>A0A9Q9EGZ6_9PEZI</name>
<dbReference type="GO" id="GO:0005975">
    <property type="term" value="P:carbohydrate metabolic process"/>
    <property type="evidence" value="ECO:0007669"/>
    <property type="project" value="InterPro"/>
</dbReference>
<dbReference type="Proteomes" id="UP001056384">
    <property type="component" value="Chromosome 3"/>
</dbReference>
<sequence length="435" mass="47355">MINNWNLFSTSTATPSGGDWNIQTDFLRPEQVFSWAAVGFAYASQIISGPDSRFYLYACFQQSNTSAQDPFAIGVAVADAVLGPYTDVTGAPIVSQTFPSPGNNIQNIDPTILVDDDGKVYMYWGTFGQLRGTELDPSDMSITTVSSLTGFFEAPWIMKRDGIYYMLYAANNAGRDSPCTPTSYHACIAYGTAESPLGPWTFRGSLLGIVSSTTSHSGAVEYKGQWYLIYHTASADQGGNFRRSIAWDELDFDDAVSPPAIKLVAQTSRPLPPKEPTRNRAQLATATDEPECAIQYWLAALNDEKINPVPLPPEIWSSYNGDNSPVNMSLTYTWNTTQTLNGVAMVFFADQPAGSVTGVAPPVSWTVEYLTVDNTWQPVVNQTQYSLEAGGEAVEVGFDEVQTNSLRALLRASIDGTQTAGVGVAEWYAYAPIEQ</sequence>
<dbReference type="EMBL" id="CP099420">
    <property type="protein sequence ID" value="USW50505.1"/>
    <property type="molecule type" value="Genomic_DNA"/>
</dbReference>
<keyword evidence="8" id="KW-1185">Reference proteome</keyword>
<feature type="site" description="Important for catalytic activity, responsible for pKa modulation of the active site Glu and correct orientation of both the proton donor and substrate" evidence="5">
    <location>
        <position position="109"/>
    </location>
</feature>
<dbReference type="Pfam" id="PF04616">
    <property type="entry name" value="Glyco_hydro_43"/>
    <property type="match status" value="1"/>
</dbReference>
<organism evidence="7 8">
    <name type="scientific">Septoria linicola</name>
    <dbReference type="NCBI Taxonomy" id="215465"/>
    <lineage>
        <taxon>Eukaryota</taxon>
        <taxon>Fungi</taxon>
        <taxon>Dikarya</taxon>
        <taxon>Ascomycota</taxon>
        <taxon>Pezizomycotina</taxon>
        <taxon>Dothideomycetes</taxon>
        <taxon>Dothideomycetidae</taxon>
        <taxon>Mycosphaerellales</taxon>
        <taxon>Mycosphaerellaceae</taxon>
        <taxon>Septoria</taxon>
    </lineage>
</organism>
<evidence type="ECO:0000313" key="7">
    <source>
        <dbReference type="EMBL" id="USW50505.1"/>
    </source>
</evidence>
<dbReference type="CDD" id="cd08990">
    <property type="entry name" value="GH43_AXH_like"/>
    <property type="match status" value="1"/>
</dbReference>
<evidence type="ECO:0000256" key="3">
    <source>
        <dbReference type="ARBA" id="ARBA00023277"/>
    </source>
</evidence>